<evidence type="ECO:0000313" key="4">
    <source>
        <dbReference type="EMBL" id="KAA9108243.1"/>
    </source>
</evidence>
<keyword evidence="2" id="KW-1133">Transmembrane helix</keyword>
<evidence type="ECO:0000256" key="1">
    <source>
        <dbReference type="SAM" id="MobiDB-lite"/>
    </source>
</evidence>
<dbReference type="Proteomes" id="UP000325827">
    <property type="component" value="Unassembled WGS sequence"/>
</dbReference>
<keyword evidence="2" id="KW-0812">Transmembrane</keyword>
<reference evidence="5" key="1">
    <citation type="submission" date="2019-09" db="EMBL/GenBank/DDBJ databases">
        <title>Mumia zhuanghuii sp. nov. isolated from the intestinal contents of plateau pika (Ochotona curzoniae) in the Qinghai-Tibet plateau of China.</title>
        <authorList>
            <person name="Tian Z."/>
        </authorList>
    </citation>
    <scope>NUCLEOTIDE SEQUENCE [LARGE SCALE GENOMIC DNA]</scope>
    <source>
        <strain evidence="5">JCM 30598</strain>
    </source>
</reference>
<evidence type="ECO:0000313" key="5">
    <source>
        <dbReference type="Proteomes" id="UP000325827"/>
    </source>
</evidence>
<sequence>MMKRVVGMLGVAAIASTLILHTGMAASAATAESGDDPSPAVSAPTEPSASPDPAASPTESVEATDAEAAAGETATEPAPAASTSETDVVQEADATEPTAAALVDAGSDWPDSGNFRGEISAGFTLSRVTLTGGTAYGTVPWKQSTIPAELTASTPDVFQAWGTYGNGPARQASGVGGGAVYQIAMLGTPTGYWVTTRIEVNGSSPSAVCTVYQGDPRAGGVTPSPSPFICDGSVPRFTTDNEGIQHATATFALSLNRAAEASGTLTTDGRVSLTEGYYETGSGLPYFTHGSTEVAKNSQTGFSVVMREGDPQQDGGKNLARVRFIYKIVDSDSNGAPVPTSLWVAGWVQSERASSFEHETKCGIYDEDPVKAERRTGLRLEQQPTVKVSAFDCRFTDGKVDDRGHWNADFTVVRRATQVIENAQHELEQQDRVNRVCTPHPEDCGLSLAKVTSRAGETKRITQKFGNPNGEPGYVVHRTTQTSESTSETNGFKIEISVESGGGPGGLGPKYKASLAYNHDKTVASTSTTTTEMGIPVPPNYLGWLEASVMMIDTVGTIVVLENGIYYEMKDVAASFPSAKDTDWIIQPNKEPVVGLGGAEPGTGLGDFDPALAGLTPASRATATSLAATGGNNDAVLPIVVVAATLTALGGVLVFVRRRRNRTQ</sequence>
<gene>
    <name evidence="4" type="ORF">F6B43_12670</name>
</gene>
<dbReference type="RefSeq" id="WP_150449275.1">
    <property type="nucleotide sequence ID" value="NZ_VYSA01000002.1"/>
</dbReference>
<keyword evidence="5" id="KW-1185">Reference proteome</keyword>
<keyword evidence="3" id="KW-0732">Signal</keyword>
<feature type="chain" id="PRO_5023890957" evidence="3">
    <location>
        <begin position="29"/>
        <end position="664"/>
    </location>
</feature>
<dbReference type="OrthoDB" id="5071215at2"/>
<protein>
    <submittedName>
        <fullName evidence="4">LPXTG cell wall anchor domain-containing protein</fullName>
    </submittedName>
</protein>
<dbReference type="AlphaFoldDB" id="A0A5J5J4J3"/>
<organism evidence="4 5">
    <name type="scientific">Microbacterium rhizomatis</name>
    <dbReference type="NCBI Taxonomy" id="1631477"/>
    <lineage>
        <taxon>Bacteria</taxon>
        <taxon>Bacillati</taxon>
        <taxon>Actinomycetota</taxon>
        <taxon>Actinomycetes</taxon>
        <taxon>Micrococcales</taxon>
        <taxon>Microbacteriaceae</taxon>
        <taxon>Microbacterium</taxon>
    </lineage>
</organism>
<feature type="region of interest" description="Disordered" evidence="1">
    <location>
        <begin position="30"/>
        <end position="91"/>
    </location>
</feature>
<comment type="caution">
    <text evidence="4">The sequence shown here is derived from an EMBL/GenBank/DDBJ whole genome shotgun (WGS) entry which is preliminary data.</text>
</comment>
<feature type="compositionally biased region" description="Low complexity" evidence="1">
    <location>
        <begin position="42"/>
        <end position="86"/>
    </location>
</feature>
<dbReference type="NCBIfam" id="TIGR01167">
    <property type="entry name" value="LPXTG_anchor"/>
    <property type="match status" value="1"/>
</dbReference>
<feature type="transmembrane region" description="Helical" evidence="2">
    <location>
        <begin position="635"/>
        <end position="656"/>
    </location>
</feature>
<keyword evidence="2" id="KW-0472">Membrane</keyword>
<evidence type="ECO:0000256" key="2">
    <source>
        <dbReference type="SAM" id="Phobius"/>
    </source>
</evidence>
<evidence type="ECO:0000256" key="3">
    <source>
        <dbReference type="SAM" id="SignalP"/>
    </source>
</evidence>
<accession>A0A5J5J4J3</accession>
<proteinExistence type="predicted"/>
<name>A0A5J5J4J3_9MICO</name>
<dbReference type="EMBL" id="VYSA01000002">
    <property type="protein sequence ID" value="KAA9108243.1"/>
    <property type="molecule type" value="Genomic_DNA"/>
</dbReference>
<feature type="signal peptide" evidence="3">
    <location>
        <begin position="1"/>
        <end position="28"/>
    </location>
</feature>